<evidence type="ECO:0000256" key="2">
    <source>
        <dbReference type="ARBA" id="ARBA00012759"/>
    </source>
</evidence>
<evidence type="ECO:0000313" key="5">
    <source>
        <dbReference type="Proteomes" id="UP000663844"/>
    </source>
</evidence>
<accession>A0A820BIM8</accession>
<dbReference type="CDD" id="cd02257">
    <property type="entry name" value="Peptidase_C19"/>
    <property type="match status" value="1"/>
</dbReference>
<dbReference type="InterPro" id="IPR038765">
    <property type="entry name" value="Papain-like_cys_pep_sf"/>
</dbReference>
<dbReference type="InterPro" id="IPR050185">
    <property type="entry name" value="Ub_carboxyl-term_hydrolase"/>
</dbReference>
<evidence type="ECO:0000259" key="3">
    <source>
        <dbReference type="PROSITE" id="PS50235"/>
    </source>
</evidence>
<dbReference type="InterPro" id="IPR028889">
    <property type="entry name" value="USP"/>
</dbReference>
<dbReference type="EMBL" id="CAJOAZ010009704">
    <property type="protein sequence ID" value="CAF4208389.1"/>
    <property type="molecule type" value="Genomic_DNA"/>
</dbReference>
<dbReference type="Pfam" id="PF00443">
    <property type="entry name" value="UCH"/>
    <property type="match status" value="1"/>
</dbReference>
<comment type="catalytic activity">
    <reaction evidence="1">
        <text>Thiol-dependent hydrolysis of ester, thioester, amide, peptide and isopeptide bonds formed by the C-terminal Gly of ubiquitin (a 76-residue protein attached to proteins as an intracellular targeting signal).</text>
        <dbReference type="EC" id="3.4.19.12"/>
    </reaction>
</comment>
<dbReference type="EC" id="3.4.19.12" evidence="2"/>
<feature type="non-terminal residue" evidence="4">
    <location>
        <position position="132"/>
    </location>
</feature>
<sequence length="132" mass="15069">MNSANQCLSNIPKFMEWVQVQESSSDQITVTQAYITMIKSMWSGENSYVTPHNIKQRVSRHNSIFGDYAQKDSHEFMNSTLHALHAGFEQNNSSKEQSSIVTDLFRIRTESAVTCLECGTRKGEKRDFRTPS</sequence>
<evidence type="ECO:0000256" key="1">
    <source>
        <dbReference type="ARBA" id="ARBA00000707"/>
    </source>
</evidence>
<organism evidence="4 5">
    <name type="scientific">Adineta steineri</name>
    <dbReference type="NCBI Taxonomy" id="433720"/>
    <lineage>
        <taxon>Eukaryota</taxon>
        <taxon>Metazoa</taxon>
        <taxon>Spiralia</taxon>
        <taxon>Gnathifera</taxon>
        <taxon>Rotifera</taxon>
        <taxon>Eurotatoria</taxon>
        <taxon>Bdelloidea</taxon>
        <taxon>Adinetida</taxon>
        <taxon>Adinetidae</taxon>
        <taxon>Adineta</taxon>
    </lineage>
</organism>
<dbReference type="PANTHER" id="PTHR21646">
    <property type="entry name" value="UBIQUITIN CARBOXYL-TERMINAL HYDROLASE"/>
    <property type="match status" value="1"/>
</dbReference>
<dbReference type="AlphaFoldDB" id="A0A820BIM8"/>
<dbReference type="GO" id="GO:0016579">
    <property type="term" value="P:protein deubiquitination"/>
    <property type="evidence" value="ECO:0007669"/>
    <property type="project" value="InterPro"/>
</dbReference>
<dbReference type="SUPFAM" id="SSF54001">
    <property type="entry name" value="Cysteine proteinases"/>
    <property type="match status" value="1"/>
</dbReference>
<dbReference type="InterPro" id="IPR001394">
    <property type="entry name" value="Peptidase_C19_UCH"/>
</dbReference>
<gene>
    <name evidence="4" type="ORF">OXD698_LOCUS41229</name>
</gene>
<protein>
    <recommendedName>
        <fullName evidence="2">ubiquitinyl hydrolase 1</fullName>
        <ecNumber evidence="2">3.4.19.12</ecNumber>
    </recommendedName>
</protein>
<dbReference type="Proteomes" id="UP000663844">
    <property type="component" value="Unassembled WGS sequence"/>
</dbReference>
<proteinExistence type="predicted"/>
<name>A0A820BIM8_9BILA</name>
<dbReference type="GO" id="GO:0004843">
    <property type="term" value="F:cysteine-type deubiquitinase activity"/>
    <property type="evidence" value="ECO:0007669"/>
    <property type="project" value="UniProtKB-EC"/>
</dbReference>
<dbReference type="Gene3D" id="3.90.70.10">
    <property type="entry name" value="Cysteine proteinases"/>
    <property type="match status" value="1"/>
</dbReference>
<evidence type="ECO:0000313" key="4">
    <source>
        <dbReference type="EMBL" id="CAF4208389.1"/>
    </source>
</evidence>
<comment type="caution">
    <text evidence="4">The sequence shown here is derived from an EMBL/GenBank/DDBJ whole genome shotgun (WGS) entry which is preliminary data.</text>
</comment>
<dbReference type="PROSITE" id="PS50235">
    <property type="entry name" value="USP_3"/>
    <property type="match status" value="1"/>
</dbReference>
<reference evidence="4" key="1">
    <citation type="submission" date="2021-02" db="EMBL/GenBank/DDBJ databases">
        <authorList>
            <person name="Nowell W R."/>
        </authorList>
    </citation>
    <scope>NUCLEOTIDE SEQUENCE</scope>
</reference>
<feature type="domain" description="USP" evidence="3">
    <location>
        <begin position="1"/>
        <end position="132"/>
    </location>
</feature>